<protein>
    <submittedName>
        <fullName evidence="1">Uncharacterized protein</fullName>
    </submittedName>
</protein>
<sequence length="226" mass="26168">MRLEVGYRYELHTVDEPIHGRVQEYCGRILSSWGAVAWYLDSPIKKINVSLWRTQHTTFDHVSMRRVTECDGFVHVRLFTDREDFPLASDDELIQFLGDQFIDAHEMAEQHLSLEPGTWTSLLRDLQSAGWPATYALAPKQSRNRRWIAEAGGTVEWRGSTVWLQVKDAKSGEVAAEKRYKIGGDWHYLRAAVRKLQWVDGVARLEPLRRLGLMMGRVLEIDMRSK</sequence>
<gene>
    <name evidence="1" type="ORF">FMM08_04995</name>
</gene>
<comment type="caution">
    <text evidence="1">The sequence shown here is derived from an EMBL/GenBank/DDBJ whole genome shotgun (WGS) entry which is preliminary data.</text>
</comment>
<dbReference type="Proteomes" id="UP000321234">
    <property type="component" value="Unassembled WGS sequence"/>
</dbReference>
<organism evidence="1 2">
    <name type="scientific">Quadrisphaera setariae</name>
    <dbReference type="NCBI Taxonomy" id="2593304"/>
    <lineage>
        <taxon>Bacteria</taxon>
        <taxon>Bacillati</taxon>
        <taxon>Actinomycetota</taxon>
        <taxon>Actinomycetes</taxon>
        <taxon>Kineosporiales</taxon>
        <taxon>Kineosporiaceae</taxon>
        <taxon>Quadrisphaera</taxon>
    </lineage>
</organism>
<dbReference type="EMBL" id="VKAC01000002">
    <property type="protein sequence ID" value="TXR57577.1"/>
    <property type="molecule type" value="Genomic_DNA"/>
</dbReference>
<accession>A0A5C8ZI93</accession>
<evidence type="ECO:0000313" key="2">
    <source>
        <dbReference type="Proteomes" id="UP000321234"/>
    </source>
</evidence>
<dbReference type="RefSeq" id="WP_147925216.1">
    <property type="nucleotide sequence ID" value="NZ_VKAC01000002.1"/>
</dbReference>
<name>A0A5C8ZI93_9ACTN</name>
<keyword evidence="2" id="KW-1185">Reference proteome</keyword>
<dbReference type="AlphaFoldDB" id="A0A5C8ZI93"/>
<proteinExistence type="predicted"/>
<reference evidence="1 2" key="1">
    <citation type="submission" date="2019-07" db="EMBL/GenBank/DDBJ databases">
        <title>Quadrisphaera sp. strain DD2A genome sequencing and assembly.</title>
        <authorList>
            <person name="Kim I."/>
        </authorList>
    </citation>
    <scope>NUCLEOTIDE SEQUENCE [LARGE SCALE GENOMIC DNA]</scope>
    <source>
        <strain evidence="1 2">DD2A</strain>
    </source>
</reference>
<evidence type="ECO:0000313" key="1">
    <source>
        <dbReference type="EMBL" id="TXR57577.1"/>
    </source>
</evidence>